<protein>
    <submittedName>
        <fullName evidence="1">Uncharacterized protein</fullName>
    </submittedName>
</protein>
<gene>
    <name evidence="1" type="primary">PARPA_10274.1 scaffold 40068</name>
</gene>
<dbReference type="EMBL" id="LN732829">
    <property type="protein sequence ID" value="CEP16020.1"/>
    <property type="molecule type" value="Genomic_DNA"/>
</dbReference>
<dbReference type="AlphaFoldDB" id="A0A0B7NBV3"/>
<evidence type="ECO:0000313" key="1">
    <source>
        <dbReference type="EMBL" id="CEP16020.1"/>
    </source>
</evidence>
<evidence type="ECO:0000313" key="2">
    <source>
        <dbReference type="Proteomes" id="UP000054107"/>
    </source>
</evidence>
<name>A0A0B7NBV3_9FUNG</name>
<dbReference type="Proteomes" id="UP000054107">
    <property type="component" value="Unassembled WGS sequence"/>
</dbReference>
<proteinExistence type="predicted"/>
<reference evidence="1 2" key="1">
    <citation type="submission" date="2014-09" db="EMBL/GenBank/DDBJ databases">
        <authorList>
            <person name="Ellenberger Sabrina"/>
        </authorList>
    </citation>
    <scope>NUCLEOTIDE SEQUENCE [LARGE SCALE GENOMIC DNA]</scope>
    <source>
        <strain evidence="1 2">CBS 412.66</strain>
    </source>
</reference>
<organism evidence="1 2">
    <name type="scientific">Parasitella parasitica</name>
    <dbReference type="NCBI Taxonomy" id="35722"/>
    <lineage>
        <taxon>Eukaryota</taxon>
        <taxon>Fungi</taxon>
        <taxon>Fungi incertae sedis</taxon>
        <taxon>Mucoromycota</taxon>
        <taxon>Mucoromycotina</taxon>
        <taxon>Mucoromycetes</taxon>
        <taxon>Mucorales</taxon>
        <taxon>Mucorineae</taxon>
        <taxon>Mucoraceae</taxon>
        <taxon>Parasitella</taxon>
    </lineage>
</organism>
<sequence length="214" mass="24413">MKFALIDYAINCERITPVPVNDEHLPNMNYRGEKKDRDSAAVIFYVNKKKGDTRLTDGIGSASFDSNCIVIESSGYNAAQNIPHTQEDSVKNIVSATDILLGIMCKYDKASINTMKKFKVYSVQLIQKKMSLVQYSLKNRTTWKAVECGSAEIPLVHSDKRKMLKVLDLFAYVYHEIRLQKGYFDELESEHLGLKEQLKEDMVGPFSSFIELLR</sequence>
<keyword evidence="2" id="KW-1185">Reference proteome</keyword>
<dbReference type="OrthoDB" id="2271684at2759"/>
<accession>A0A0B7NBV3</accession>